<evidence type="ECO:0000256" key="1">
    <source>
        <dbReference type="ARBA" id="ARBA00004141"/>
    </source>
</evidence>
<evidence type="ECO:0000256" key="4">
    <source>
        <dbReference type="ARBA" id="ARBA00022989"/>
    </source>
</evidence>
<feature type="transmembrane region" description="Helical" evidence="6">
    <location>
        <begin position="80"/>
        <end position="102"/>
    </location>
</feature>
<organism evidence="7 8">
    <name type="scientific">Zingiber officinale</name>
    <name type="common">Ginger</name>
    <name type="synonym">Amomum zingiber</name>
    <dbReference type="NCBI Taxonomy" id="94328"/>
    <lineage>
        <taxon>Eukaryota</taxon>
        <taxon>Viridiplantae</taxon>
        <taxon>Streptophyta</taxon>
        <taxon>Embryophyta</taxon>
        <taxon>Tracheophyta</taxon>
        <taxon>Spermatophyta</taxon>
        <taxon>Magnoliopsida</taxon>
        <taxon>Liliopsida</taxon>
        <taxon>Zingiberales</taxon>
        <taxon>Zingiberaceae</taxon>
        <taxon>Zingiber</taxon>
    </lineage>
</organism>
<dbReference type="CDD" id="cd13132">
    <property type="entry name" value="MATE_eukaryotic"/>
    <property type="match status" value="1"/>
</dbReference>
<feature type="transmembrane region" description="Helical" evidence="6">
    <location>
        <begin position="250"/>
        <end position="271"/>
    </location>
</feature>
<dbReference type="InterPro" id="IPR045069">
    <property type="entry name" value="MATE_euk"/>
</dbReference>
<dbReference type="AlphaFoldDB" id="A0A8J5LRU1"/>
<evidence type="ECO:0000256" key="6">
    <source>
        <dbReference type="RuleBase" id="RU004914"/>
    </source>
</evidence>
<keyword evidence="8" id="KW-1185">Reference proteome</keyword>
<feature type="transmembrane region" description="Helical" evidence="6">
    <location>
        <begin position="159"/>
        <end position="176"/>
    </location>
</feature>
<dbReference type="Proteomes" id="UP000734854">
    <property type="component" value="Unassembled WGS sequence"/>
</dbReference>
<evidence type="ECO:0000256" key="5">
    <source>
        <dbReference type="ARBA" id="ARBA00023136"/>
    </source>
</evidence>
<comment type="caution">
    <text evidence="7">The sequence shown here is derived from an EMBL/GenBank/DDBJ whole genome shotgun (WGS) entry which is preliminary data.</text>
</comment>
<gene>
    <name evidence="7" type="ORF">ZIOFF_009987</name>
</gene>
<dbReference type="GO" id="GO:0016020">
    <property type="term" value="C:membrane"/>
    <property type="evidence" value="ECO:0007669"/>
    <property type="project" value="UniProtKB-SubCell"/>
</dbReference>
<feature type="transmembrane region" description="Helical" evidence="6">
    <location>
        <begin position="226"/>
        <end position="244"/>
    </location>
</feature>
<dbReference type="Pfam" id="PF01554">
    <property type="entry name" value="MatE"/>
    <property type="match status" value="2"/>
</dbReference>
<protein>
    <recommendedName>
        <fullName evidence="6">Protein DETOXIFICATION</fullName>
    </recommendedName>
    <alternativeName>
        <fullName evidence="6">Multidrug and toxic compound extrusion protein</fullName>
    </alternativeName>
</protein>
<dbReference type="GO" id="GO:0042910">
    <property type="term" value="F:xenobiotic transmembrane transporter activity"/>
    <property type="evidence" value="ECO:0007669"/>
    <property type="project" value="InterPro"/>
</dbReference>
<dbReference type="GO" id="GO:1990961">
    <property type="term" value="P:xenobiotic detoxification by transmembrane export across the plasma membrane"/>
    <property type="evidence" value="ECO:0007669"/>
    <property type="project" value="InterPro"/>
</dbReference>
<evidence type="ECO:0000256" key="3">
    <source>
        <dbReference type="ARBA" id="ARBA00022692"/>
    </source>
</evidence>
<proteinExistence type="inferred from homology"/>
<keyword evidence="3 6" id="KW-0812">Transmembrane</keyword>
<keyword evidence="4 6" id="KW-1133">Transmembrane helix</keyword>
<sequence length="616" mass="64528">MCNITASTAVAVASASPDEKNTLLSPAHFYLTLFPLSSHSGLGDIVEQVGLKCLPAAETLEKPLLSPAEALQEAGSLFRLSFPIALTALLLYLRSIVSMLFLGSLGDLPLAAGSLAIAFANITGYSVLSGLSLGMEPLCSQAFGANQPRLLALTFHRSVLFLLCSSLPIALLWLNMSRILLVLGQDPEITSVAQEYLLFSLPDLLSFSLVHPVRIYLRSQGVTRPLAAAAALAAAVHLPANFLLVTQLGFGASGVAAAAAMSNFALVLSLLPHAPGRPTAECLAGWGPLARLAAPSCVSVCLEWWWYELMILLCGLLPDPRPAVAAMGVLIQTTALVYVFPSSLGFGVSTRVGNELGANRPSRARVSAAVSVLFAAVMGLAAMCFATGVRERWGRMFTDDADILRLTAAALPVVGLCELGNCPQTVGCGVLRGSARPSRAAHINLGAFYLVGMPIAVGLGFWLRLGFVGLWTGLLAAQVCCAGLMLRAVSTTDWVAQARRAQSLTSSAAAAGSPSLQEVKIEKAEGNNGSTCPYEPLIAIKAVIAGPWPREAGHGDVHFKVTRTISSPESAAGCYPAERLSNCSAGMSSGRREACKELIPRQQRGAGELPAPATEM</sequence>
<name>A0A8J5LRU1_ZINOF</name>
<dbReference type="GO" id="GO:0015297">
    <property type="term" value="F:antiporter activity"/>
    <property type="evidence" value="ECO:0007669"/>
    <property type="project" value="InterPro"/>
</dbReference>
<keyword evidence="5 6" id="KW-0472">Membrane</keyword>
<reference evidence="7 8" key="1">
    <citation type="submission" date="2020-08" db="EMBL/GenBank/DDBJ databases">
        <title>Plant Genome Project.</title>
        <authorList>
            <person name="Zhang R.-G."/>
        </authorList>
    </citation>
    <scope>NUCLEOTIDE SEQUENCE [LARGE SCALE GENOMIC DNA]</scope>
    <source>
        <tissue evidence="7">Rhizome</tissue>
    </source>
</reference>
<comment type="subcellular location">
    <subcellularLocation>
        <location evidence="1">Membrane</location>
        <topology evidence="1">Multi-pass membrane protein</topology>
    </subcellularLocation>
</comment>
<feature type="transmembrane region" description="Helical" evidence="6">
    <location>
        <begin position="409"/>
        <end position="431"/>
    </location>
</feature>
<comment type="similarity">
    <text evidence="2 6">Belongs to the multi antimicrobial extrusion (MATE) (TC 2.A.66.1) family.</text>
</comment>
<feature type="transmembrane region" description="Helical" evidence="6">
    <location>
        <begin position="327"/>
        <end position="348"/>
    </location>
</feature>
<dbReference type="NCBIfam" id="TIGR00797">
    <property type="entry name" value="matE"/>
    <property type="match status" value="1"/>
</dbReference>
<feature type="transmembrane region" description="Helical" evidence="6">
    <location>
        <begin position="469"/>
        <end position="490"/>
    </location>
</feature>
<feature type="transmembrane region" description="Helical" evidence="6">
    <location>
        <begin position="443"/>
        <end position="463"/>
    </location>
</feature>
<feature type="transmembrane region" description="Helical" evidence="6">
    <location>
        <begin position="368"/>
        <end position="389"/>
    </location>
</feature>
<dbReference type="InterPro" id="IPR002528">
    <property type="entry name" value="MATE_fam"/>
</dbReference>
<accession>A0A8J5LRU1</accession>
<feature type="transmembrane region" description="Helical" evidence="6">
    <location>
        <begin position="108"/>
        <end position="128"/>
    </location>
</feature>
<dbReference type="EMBL" id="JACMSC010000003">
    <property type="protein sequence ID" value="KAG6527853.1"/>
    <property type="molecule type" value="Genomic_DNA"/>
</dbReference>
<dbReference type="PANTHER" id="PTHR11206">
    <property type="entry name" value="MULTIDRUG RESISTANCE PROTEIN"/>
    <property type="match status" value="1"/>
</dbReference>
<evidence type="ECO:0000313" key="7">
    <source>
        <dbReference type="EMBL" id="KAG6527853.1"/>
    </source>
</evidence>
<evidence type="ECO:0000313" key="8">
    <source>
        <dbReference type="Proteomes" id="UP000734854"/>
    </source>
</evidence>
<evidence type="ECO:0000256" key="2">
    <source>
        <dbReference type="ARBA" id="ARBA00010199"/>
    </source>
</evidence>